<sequence length="61" mass="6852">MASITSKELSAIEDQLSAEQTLIKKYKMYAQSATDPQLKSKCEQVAAKHQDHFNKLMGHLS</sequence>
<reference evidence="1" key="1">
    <citation type="submission" date="2020-08" db="EMBL/GenBank/DDBJ databases">
        <title>Genome public.</title>
        <authorList>
            <person name="Liu C."/>
            <person name="Sun Q."/>
        </authorList>
    </citation>
    <scope>NUCLEOTIDE SEQUENCE</scope>
    <source>
        <strain evidence="1">NSJ-31</strain>
    </source>
</reference>
<protein>
    <submittedName>
        <fullName evidence="1">Spore coat protein</fullName>
    </submittedName>
</protein>
<evidence type="ECO:0000313" key="1">
    <source>
        <dbReference type="EMBL" id="MBC8545938.1"/>
    </source>
</evidence>
<keyword evidence="2" id="KW-1185">Reference proteome</keyword>
<dbReference type="SUPFAM" id="SSF47240">
    <property type="entry name" value="Ferritin-like"/>
    <property type="match status" value="1"/>
</dbReference>
<dbReference type="Proteomes" id="UP000653127">
    <property type="component" value="Unassembled WGS sequence"/>
</dbReference>
<keyword evidence="1" id="KW-0946">Virion</keyword>
<dbReference type="EMBL" id="JACRST010000002">
    <property type="protein sequence ID" value="MBC8545938.1"/>
    <property type="molecule type" value="Genomic_DNA"/>
</dbReference>
<dbReference type="InterPro" id="IPR012347">
    <property type="entry name" value="Ferritin-like"/>
</dbReference>
<proteinExistence type="predicted"/>
<keyword evidence="1" id="KW-0167">Capsid protein</keyword>
<dbReference type="AlphaFoldDB" id="A0A926DXX4"/>
<dbReference type="InterPro" id="IPR009078">
    <property type="entry name" value="Ferritin-like_SF"/>
</dbReference>
<gene>
    <name evidence="1" type="ORF">H8711_03155</name>
</gene>
<accession>A0A926DXX4</accession>
<dbReference type="Gene3D" id="1.20.1260.10">
    <property type="match status" value="1"/>
</dbReference>
<dbReference type="RefSeq" id="WP_249282086.1">
    <property type="nucleotide sequence ID" value="NZ_JACRST010000002.1"/>
</dbReference>
<evidence type="ECO:0000313" key="2">
    <source>
        <dbReference type="Proteomes" id="UP000653127"/>
    </source>
</evidence>
<organism evidence="1 2">
    <name type="scientific">Ligaoa zhengdingensis</name>
    <dbReference type="NCBI Taxonomy" id="2763658"/>
    <lineage>
        <taxon>Bacteria</taxon>
        <taxon>Bacillati</taxon>
        <taxon>Bacillota</taxon>
        <taxon>Clostridia</taxon>
        <taxon>Eubacteriales</taxon>
        <taxon>Oscillospiraceae</taxon>
        <taxon>Ligaoa</taxon>
    </lineage>
</organism>
<name>A0A926DXX4_9FIRM</name>
<comment type="caution">
    <text evidence="1">The sequence shown here is derived from an EMBL/GenBank/DDBJ whole genome shotgun (WGS) entry which is preliminary data.</text>
</comment>